<dbReference type="OrthoDB" id="785478at2759"/>
<dbReference type="Gene3D" id="1.25.70.10">
    <property type="entry name" value="Transcription termination factor 3, mitochondrial"/>
    <property type="match status" value="1"/>
</dbReference>
<feature type="non-terminal residue" evidence="4">
    <location>
        <position position="1"/>
    </location>
</feature>
<dbReference type="FunFam" id="1.25.70.10:FF:000001">
    <property type="entry name" value="Mitochondrial transcription termination factor-like"/>
    <property type="match status" value="1"/>
</dbReference>
<keyword evidence="5" id="KW-1185">Reference proteome</keyword>
<comment type="caution">
    <text evidence="4">The sequence shown here is derived from an EMBL/GenBank/DDBJ whole genome shotgun (WGS) entry which is preliminary data.</text>
</comment>
<keyword evidence="2" id="KW-0805">Transcription regulation</keyword>
<sequence length="391" mass="43489">MLPLQKRIPFFFRQHLHLPVARFAATPSAAATPALAPFAVADYLVASCNLTRDEAVEASKALSRLKSPSNPDAVRAFLAGLGLSAPDIAAAVVRSPRLLCCNVDKTLVPRVAELRDLGLSSACISRLVLRNPTGSRLSALVSKLKYFSKLLGSSDNFLHVVTRTGCFVNCDVERVVKPNVRCLSSDWELDDVEISKIFCYMPKLLTTKTEQIQAIAERAAGIGVPPRSGMFKHALRATYLKTQEEITATMEFLKKTFQWSDAEVRLALSREPYLLNSEYKARVVAEFLISEVGLDPGYIARRPKLITSSLRCRLIPRHYVLKFLKANGLLKHDCDYFTAASRTEKVFLEKYIVPYKEAAPHLAEDYADACRGDEVPPRFRSQEPETALANI</sequence>
<dbReference type="Proteomes" id="UP000324897">
    <property type="component" value="Unassembled WGS sequence"/>
</dbReference>
<evidence type="ECO:0000313" key="5">
    <source>
        <dbReference type="Proteomes" id="UP000324897"/>
    </source>
</evidence>
<gene>
    <name evidence="4" type="ORF">EJB05_48963</name>
</gene>
<dbReference type="InterPro" id="IPR003690">
    <property type="entry name" value="MTERF"/>
</dbReference>
<evidence type="ECO:0000256" key="3">
    <source>
        <dbReference type="ARBA" id="ARBA00022946"/>
    </source>
</evidence>
<dbReference type="EMBL" id="RWGY01000051">
    <property type="protein sequence ID" value="TVU05780.1"/>
    <property type="molecule type" value="Genomic_DNA"/>
</dbReference>
<protein>
    <submittedName>
        <fullName evidence="4">Uncharacterized protein</fullName>
    </submittedName>
</protein>
<reference evidence="4 5" key="1">
    <citation type="journal article" date="2019" name="Sci. Rep.">
        <title>A high-quality genome of Eragrostis curvula grass provides insights into Poaceae evolution and supports new strategies to enhance forage quality.</title>
        <authorList>
            <person name="Carballo J."/>
            <person name="Santos B.A.C.M."/>
            <person name="Zappacosta D."/>
            <person name="Garbus I."/>
            <person name="Selva J.P."/>
            <person name="Gallo C.A."/>
            <person name="Diaz A."/>
            <person name="Albertini E."/>
            <person name="Caccamo M."/>
            <person name="Echenique V."/>
        </authorList>
    </citation>
    <scope>NUCLEOTIDE SEQUENCE [LARGE SCALE GENOMIC DNA]</scope>
    <source>
        <strain evidence="5">cv. Victoria</strain>
        <tissue evidence="4">Leaf</tissue>
    </source>
</reference>
<comment type="similarity">
    <text evidence="1">Belongs to the mTERF family.</text>
</comment>
<accession>A0A5J9T339</accession>
<name>A0A5J9T339_9POAL</name>
<keyword evidence="2" id="KW-0804">Transcription</keyword>
<dbReference type="Gramene" id="TVU05780">
    <property type="protein sequence ID" value="TVU05780"/>
    <property type="gene ID" value="EJB05_48963"/>
</dbReference>
<evidence type="ECO:0000256" key="2">
    <source>
        <dbReference type="ARBA" id="ARBA00022472"/>
    </source>
</evidence>
<evidence type="ECO:0000256" key="1">
    <source>
        <dbReference type="ARBA" id="ARBA00007692"/>
    </source>
</evidence>
<proteinExistence type="inferred from homology"/>
<keyword evidence="2" id="KW-0806">Transcription termination</keyword>
<dbReference type="PANTHER" id="PTHR13068">
    <property type="entry name" value="CGI-12 PROTEIN-RELATED"/>
    <property type="match status" value="1"/>
</dbReference>
<dbReference type="PANTHER" id="PTHR13068:SF84">
    <property type="entry name" value="OS06G0225100 PROTEIN"/>
    <property type="match status" value="1"/>
</dbReference>
<keyword evidence="3" id="KW-0809">Transit peptide</keyword>
<dbReference type="AlphaFoldDB" id="A0A5J9T339"/>
<dbReference type="GO" id="GO:0006353">
    <property type="term" value="P:DNA-templated transcription termination"/>
    <property type="evidence" value="ECO:0007669"/>
    <property type="project" value="UniProtKB-KW"/>
</dbReference>
<organism evidence="4 5">
    <name type="scientific">Eragrostis curvula</name>
    <name type="common">weeping love grass</name>
    <dbReference type="NCBI Taxonomy" id="38414"/>
    <lineage>
        <taxon>Eukaryota</taxon>
        <taxon>Viridiplantae</taxon>
        <taxon>Streptophyta</taxon>
        <taxon>Embryophyta</taxon>
        <taxon>Tracheophyta</taxon>
        <taxon>Spermatophyta</taxon>
        <taxon>Magnoliopsida</taxon>
        <taxon>Liliopsida</taxon>
        <taxon>Poales</taxon>
        <taxon>Poaceae</taxon>
        <taxon>PACMAD clade</taxon>
        <taxon>Chloridoideae</taxon>
        <taxon>Eragrostideae</taxon>
        <taxon>Eragrostidinae</taxon>
        <taxon>Eragrostis</taxon>
    </lineage>
</organism>
<dbReference type="GO" id="GO:0003676">
    <property type="term" value="F:nucleic acid binding"/>
    <property type="evidence" value="ECO:0007669"/>
    <property type="project" value="InterPro"/>
</dbReference>
<evidence type="ECO:0000313" key="4">
    <source>
        <dbReference type="EMBL" id="TVU05780.1"/>
    </source>
</evidence>
<dbReference type="SMART" id="SM00733">
    <property type="entry name" value="Mterf"/>
    <property type="match status" value="4"/>
</dbReference>
<dbReference type="Pfam" id="PF02536">
    <property type="entry name" value="mTERF"/>
    <property type="match status" value="1"/>
</dbReference>
<dbReference type="InterPro" id="IPR038538">
    <property type="entry name" value="MTERF_sf"/>
</dbReference>